<organism evidence="2 3">
    <name type="scientific">Podospora appendiculata</name>
    <dbReference type="NCBI Taxonomy" id="314037"/>
    <lineage>
        <taxon>Eukaryota</taxon>
        <taxon>Fungi</taxon>
        <taxon>Dikarya</taxon>
        <taxon>Ascomycota</taxon>
        <taxon>Pezizomycotina</taxon>
        <taxon>Sordariomycetes</taxon>
        <taxon>Sordariomycetidae</taxon>
        <taxon>Sordariales</taxon>
        <taxon>Podosporaceae</taxon>
        <taxon>Podospora</taxon>
    </lineage>
</organism>
<feature type="compositionally biased region" description="Polar residues" evidence="1">
    <location>
        <begin position="188"/>
        <end position="239"/>
    </location>
</feature>
<reference evidence="2" key="2">
    <citation type="submission" date="2023-06" db="EMBL/GenBank/DDBJ databases">
        <authorList>
            <consortium name="Lawrence Berkeley National Laboratory"/>
            <person name="Haridas S."/>
            <person name="Hensen N."/>
            <person name="Bonometti L."/>
            <person name="Westerberg I."/>
            <person name="Brannstrom I.O."/>
            <person name="Guillou S."/>
            <person name="Cros-Aarteil S."/>
            <person name="Calhoun S."/>
            <person name="Kuo A."/>
            <person name="Mondo S."/>
            <person name="Pangilinan J."/>
            <person name="Riley R."/>
            <person name="Labutti K."/>
            <person name="Andreopoulos B."/>
            <person name="Lipzen A."/>
            <person name="Chen C."/>
            <person name="Yanf M."/>
            <person name="Daum C."/>
            <person name="Ng V."/>
            <person name="Clum A."/>
            <person name="Steindorff A."/>
            <person name="Ohm R."/>
            <person name="Martin F."/>
            <person name="Silar P."/>
            <person name="Natvig D."/>
            <person name="Lalanne C."/>
            <person name="Gautier V."/>
            <person name="Ament-Velasquez S.L."/>
            <person name="Kruys A."/>
            <person name="Hutchinson M.I."/>
            <person name="Powell A.J."/>
            <person name="Barry K."/>
            <person name="Miller A.N."/>
            <person name="Grigoriev I.V."/>
            <person name="Debuchy R."/>
            <person name="Gladieux P."/>
            <person name="Thoren M.H."/>
            <person name="Johannesson H."/>
        </authorList>
    </citation>
    <scope>NUCLEOTIDE SEQUENCE</scope>
    <source>
        <strain evidence="2">CBS 314.62</strain>
    </source>
</reference>
<feature type="region of interest" description="Disordered" evidence="1">
    <location>
        <begin position="85"/>
        <end position="269"/>
    </location>
</feature>
<feature type="compositionally biased region" description="Pro residues" evidence="1">
    <location>
        <begin position="241"/>
        <end position="262"/>
    </location>
</feature>
<accession>A0AAE0X5M9</accession>
<dbReference type="AlphaFoldDB" id="A0AAE0X5M9"/>
<sequence>MGGRVWSALEEDTFWKKIIPNSPKRLGVSRSNPEKTWQELSEMMTRLMGADARREYTALSLFEHYFQNAEKRRISPNARHLVNNYLRQRDGSHAKNKKNIGKKGEASKKDSAKNGAPPRAGNRTPHSVAGKKTDVSSPASPLSDVSPAKSDRGFDMSLAPGGGYAPQTPASHHRSGSAWYQPPEARQHSYSGYSPAPQQRHGSTPYSSAPFSPDNSSGRSQQASTRASSTDSRGSYNSVPSPIPTAPFPPPANGYSDLPPPFSERRTGHMYSPTRVSVTESRGSYNLPPFAQLNSLVHASTIHSAQGTTQLPPLSLPTAPFELYNRQQGYHDGRGAAYHYGFVTHDDDRLSTGQSTIGCQSYTNYANPYGNRHGRQDQPQVPIAPMHESSEHANELVKELVKVRVGGAGKGTDDNKENEDGLFVS</sequence>
<evidence type="ECO:0000313" key="2">
    <source>
        <dbReference type="EMBL" id="KAK3685511.1"/>
    </source>
</evidence>
<feature type="region of interest" description="Disordered" evidence="1">
    <location>
        <begin position="405"/>
        <end position="425"/>
    </location>
</feature>
<reference evidence="2" key="1">
    <citation type="journal article" date="2023" name="Mol. Phylogenet. Evol.">
        <title>Genome-scale phylogeny and comparative genomics of the fungal order Sordariales.</title>
        <authorList>
            <person name="Hensen N."/>
            <person name="Bonometti L."/>
            <person name="Westerberg I."/>
            <person name="Brannstrom I.O."/>
            <person name="Guillou S."/>
            <person name="Cros-Aarteil S."/>
            <person name="Calhoun S."/>
            <person name="Haridas S."/>
            <person name="Kuo A."/>
            <person name="Mondo S."/>
            <person name="Pangilinan J."/>
            <person name="Riley R."/>
            <person name="LaButti K."/>
            <person name="Andreopoulos B."/>
            <person name="Lipzen A."/>
            <person name="Chen C."/>
            <person name="Yan M."/>
            <person name="Daum C."/>
            <person name="Ng V."/>
            <person name="Clum A."/>
            <person name="Steindorff A."/>
            <person name="Ohm R.A."/>
            <person name="Martin F."/>
            <person name="Silar P."/>
            <person name="Natvig D.O."/>
            <person name="Lalanne C."/>
            <person name="Gautier V."/>
            <person name="Ament-Velasquez S.L."/>
            <person name="Kruys A."/>
            <person name="Hutchinson M.I."/>
            <person name="Powell A.J."/>
            <person name="Barry K."/>
            <person name="Miller A.N."/>
            <person name="Grigoriev I.V."/>
            <person name="Debuchy R."/>
            <person name="Gladieux P."/>
            <person name="Hiltunen Thoren M."/>
            <person name="Johannesson H."/>
        </authorList>
    </citation>
    <scope>NUCLEOTIDE SEQUENCE</scope>
    <source>
        <strain evidence="2">CBS 314.62</strain>
    </source>
</reference>
<dbReference type="Proteomes" id="UP001270362">
    <property type="component" value="Unassembled WGS sequence"/>
</dbReference>
<dbReference type="EMBL" id="JAULSO010000003">
    <property type="protein sequence ID" value="KAK3685511.1"/>
    <property type="molecule type" value="Genomic_DNA"/>
</dbReference>
<evidence type="ECO:0000256" key="1">
    <source>
        <dbReference type="SAM" id="MobiDB-lite"/>
    </source>
</evidence>
<evidence type="ECO:0000313" key="3">
    <source>
        <dbReference type="Proteomes" id="UP001270362"/>
    </source>
</evidence>
<comment type="caution">
    <text evidence="2">The sequence shown here is derived from an EMBL/GenBank/DDBJ whole genome shotgun (WGS) entry which is preliminary data.</text>
</comment>
<protein>
    <submittedName>
        <fullName evidence="2">Uncharacterized protein</fullName>
    </submittedName>
</protein>
<keyword evidence="3" id="KW-1185">Reference proteome</keyword>
<feature type="compositionally biased region" description="Basic and acidic residues" evidence="1">
    <location>
        <begin position="102"/>
        <end position="112"/>
    </location>
</feature>
<proteinExistence type="predicted"/>
<gene>
    <name evidence="2" type="ORF">B0T22DRAFT_220404</name>
</gene>
<name>A0AAE0X5M9_9PEZI</name>